<dbReference type="InterPro" id="IPR005475">
    <property type="entry name" value="Transketolase-like_Pyr-bd"/>
</dbReference>
<keyword evidence="5 7" id="KW-0786">Thiamine pyrophosphate</keyword>
<comment type="function">
    <text evidence="7">Component of the pyruvate dehydrogenase (PDH) complex, that catalyzes the overall conversion of pyruvate to acetyl-CoA and CO(2).</text>
</comment>
<dbReference type="InterPro" id="IPR041621">
    <property type="entry name" value="PDH_E1_M"/>
</dbReference>
<dbReference type="SUPFAM" id="SSF52518">
    <property type="entry name" value="Thiamin diphosphate-binding fold (THDP-binding)"/>
    <property type="match status" value="2"/>
</dbReference>
<dbReference type="PIRSF" id="PIRSF000156">
    <property type="entry name" value="Pyruvate_dh_E1"/>
    <property type="match status" value="1"/>
</dbReference>
<evidence type="ECO:0000313" key="9">
    <source>
        <dbReference type="EMBL" id="MFC5219736.1"/>
    </source>
</evidence>
<comment type="caution">
    <text evidence="9">The sequence shown here is derived from an EMBL/GenBank/DDBJ whole genome shotgun (WGS) entry which is preliminary data.</text>
</comment>
<evidence type="ECO:0000256" key="4">
    <source>
        <dbReference type="ARBA" id="ARBA00017172"/>
    </source>
</evidence>
<dbReference type="InterPro" id="IPR029061">
    <property type="entry name" value="THDP-binding"/>
</dbReference>
<dbReference type="SUPFAM" id="SSF52922">
    <property type="entry name" value="TK C-terminal domain-like"/>
    <property type="match status" value="1"/>
</dbReference>
<dbReference type="InterPro" id="IPR004660">
    <property type="entry name" value="PDH_E1"/>
</dbReference>
<evidence type="ECO:0000256" key="2">
    <source>
        <dbReference type="ARBA" id="ARBA00001964"/>
    </source>
</evidence>
<feature type="domain" description="Transketolase-like pyrimidine-binding" evidence="8">
    <location>
        <begin position="419"/>
        <end position="623"/>
    </location>
</feature>
<sequence>MVSESQSRTVGGNSAVLAGEEELAVLKSIEQRVLWLSTAIIDHANRVRPNPSGLKVGGHQASSASMTSIATALWFHALTRDDRVSVKPHASPVLHAINYLLGELDESYLTTLRAFGGLQSYPSRSKDPDPVDYSTGSVGIGATAPVWGALARRYVDDHFGAAGTGRQYSLLGDAELDEGAIWEAVQDPMVPGLGEVVWVVDLNRQSLDRVVPAIAADRFQGMFAAAGWQVITLKYGQLLQELFTRPGGAALRARIDAMGNPEYQRLLRCSADELRARLPGKGSTAGPIADLVASLEDTSLLAALRNLGGHDIGALTDAFDAVDDTRPTVIFAYTVKGYGLPTEGHPQNHSSLLTADQMRSLADRLCTDLDRPWAAFADGSPEAARCAAVAGRLRRPGHASQPAPAVPVDLARPAPTGTANTQQALGRVLLDLTRKAPEAASRIVTVSPDVSSSTNLGGWLNKVGVWSSTERPDWFADDAETILHWRELPTGRHVELGIAETNLVGLLGELGATWSRWGQPLLPIGVVYDPFVNRALEPWSFGIYAGGQSILVGTPSGVTLAPEGGAHQSVTAPSLGIEQPGCVTYEPAFTIDTEWCLLAALGNLGRPDGSSAYLRLSTRPVDQSAAAVPRDPAARERRRRHVTAGAYRLRGCESPVVTLAAMGALIPEALAAADRLAALGHDADVVCVTSPDLLFRALQARRGLSEDPAWILDQVFPADRATPLVTALDGHPHTLAFLGTIRNTPVTTLGVTRFGQCGSIEDVYRHHGIDTDSIVAAALDLVDQRARTEVVDH</sequence>
<evidence type="ECO:0000259" key="8">
    <source>
        <dbReference type="SMART" id="SM00861"/>
    </source>
</evidence>
<dbReference type="EMBL" id="JBHSKM010000044">
    <property type="protein sequence ID" value="MFC5219736.1"/>
    <property type="molecule type" value="Genomic_DNA"/>
</dbReference>
<dbReference type="InterPro" id="IPR005474">
    <property type="entry name" value="Transketolase_N"/>
</dbReference>
<evidence type="ECO:0000313" key="10">
    <source>
        <dbReference type="Proteomes" id="UP001596263"/>
    </source>
</evidence>
<dbReference type="Gene3D" id="3.40.50.920">
    <property type="match status" value="1"/>
</dbReference>
<dbReference type="Pfam" id="PF22613">
    <property type="entry name" value="Transketolase_C_1"/>
    <property type="match status" value="1"/>
</dbReference>
<evidence type="ECO:0000256" key="5">
    <source>
        <dbReference type="ARBA" id="ARBA00023052"/>
    </source>
</evidence>
<dbReference type="Pfam" id="PF00456">
    <property type="entry name" value="Transketolase_N"/>
    <property type="match status" value="1"/>
</dbReference>
<dbReference type="Gene3D" id="3.40.50.970">
    <property type="match status" value="2"/>
</dbReference>
<dbReference type="SMART" id="SM00861">
    <property type="entry name" value="Transket_pyr"/>
    <property type="match status" value="1"/>
</dbReference>
<reference evidence="10" key="1">
    <citation type="journal article" date="2019" name="Int. J. Syst. Evol. Microbiol.">
        <title>The Global Catalogue of Microorganisms (GCM) 10K type strain sequencing project: providing services to taxonomists for standard genome sequencing and annotation.</title>
        <authorList>
            <consortium name="The Broad Institute Genomics Platform"/>
            <consortium name="The Broad Institute Genome Sequencing Center for Infectious Disease"/>
            <person name="Wu L."/>
            <person name="Ma J."/>
        </authorList>
    </citation>
    <scope>NUCLEOTIDE SEQUENCE [LARGE SCALE GENOMIC DNA]</scope>
    <source>
        <strain evidence="10">KCTC 42586</strain>
    </source>
</reference>
<evidence type="ECO:0000256" key="3">
    <source>
        <dbReference type="ARBA" id="ARBA00007131"/>
    </source>
</evidence>
<keyword evidence="10" id="KW-1185">Reference proteome</keyword>
<dbReference type="PANTHER" id="PTHR43825">
    <property type="entry name" value="PYRUVATE DEHYDROGENASE E1 COMPONENT"/>
    <property type="match status" value="1"/>
</dbReference>
<dbReference type="InterPro" id="IPR055152">
    <property type="entry name" value="Transketolase-like_C_2"/>
</dbReference>
<organism evidence="9 10">
    <name type="scientific">Streptomyces coerulescens</name>
    <dbReference type="NCBI Taxonomy" id="29304"/>
    <lineage>
        <taxon>Bacteria</taxon>
        <taxon>Bacillati</taxon>
        <taxon>Actinomycetota</taxon>
        <taxon>Actinomycetes</taxon>
        <taxon>Kitasatosporales</taxon>
        <taxon>Streptomycetaceae</taxon>
        <taxon>Streptomyces</taxon>
    </lineage>
</organism>
<keyword evidence="7 9" id="KW-0670">Pyruvate</keyword>
<comment type="catalytic activity">
    <reaction evidence="6 7">
        <text>N(6)-[(R)-lipoyl]-L-lysyl-[protein] + pyruvate + H(+) = N(6)-[(R)-S(8)-acetyldihydrolipoyl]-L-lysyl-[protein] + CO2</text>
        <dbReference type="Rhea" id="RHEA:19189"/>
        <dbReference type="Rhea" id="RHEA-COMP:10474"/>
        <dbReference type="Rhea" id="RHEA-COMP:10478"/>
        <dbReference type="ChEBI" id="CHEBI:15361"/>
        <dbReference type="ChEBI" id="CHEBI:15378"/>
        <dbReference type="ChEBI" id="CHEBI:16526"/>
        <dbReference type="ChEBI" id="CHEBI:83099"/>
        <dbReference type="ChEBI" id="CHEBI:83111"/>
        <dbReference type="EC" id="1.2.4.1"/>
    </reaction>
</comment>
<accession>A0ABW0CUV6</accession>
<dbReference type="PANTHER" id="PTHR43825:SF4">
    <property type="entry name" value="PYRUVATE DEHYDROGENASE E1 COMPONENT"/>
    <property type="match status" value="1"/>
</dbReference>
<comment type="cofactor">
    <cofactor evidence="1">
        <name>Mg(2+)</name>
        <dbReference type="ChEBI" id="CHEBI:18420"/>
    </cofactor>
</comment>
<proteinExistence type="inferred from homology"/>
<comment type="similarity">
    <text evidence="3">Belongs to the transketolase family.</text>
</comment>
<comment type="cofactor">
    <cofactor evidence="2 7">
        <name>thiamine diphosphate</name>
        <dbReference type="ChEBI" id="CHEBI:58937"/>
    </cofactor>
</comment>
<evidence type="ECO:0000256" key="7">
    <source>
        <dbReference type="PIRNR" id="PIRNR000156"/>
    </source>
</evidence>
<dbReference type="Pfam" id="PF17831">
    <property type="entry name" value="PDH_E1_M"/>
    <property type="match status" value="1"/>
</dbReference>
<dbReference type="InterPro" id="IPR051157">
    <property type="entry name" value="PDH/Transketolase"/>
</dbReference>
<dbReference type="EC" id="1.2.4.1" evidence="7"/>
<name>A0ABW0CUV6_STRCD</name>
<dbReference type="RefSeq" id="WP_380863790.1">
    <property type="nucleotide sequence ID" value="NZ_JBHSKM010000044.1"/>
</dbReference>
<dbReference type="InterPro" id="IPR009014">
    <property type="entry name" value="Transketo_C/PFOR_II"/>
</dbReference>
<protein>
    <recommendedName>
        <fullName evidence="4 7">Pyruvate dehydrogenase E1 component</fullName>
        <ecNumber evidence="7">1.2.4.1</ecNumber>
    </recommendedName>
</protein>
<dbReference type="Proteomes" id="UP001596263">
    <property type="component" value="Unassembled WGS sequence"/>
</dbReference>
<evidence type="ECO:0000256" key="1">
    <source>
        <dbReference type="ARBA" id="ARBA00001946"/>
    </source>
</evidence>
<gene>
    <name evidence="9" type="ORF">ACFPQ9_38525</name>
</gene>
<evidence type="ECO:0000256" key="6">
    <source>
        <dbReference type="ARBA" id="ARBA00051231"/>
    </source>
</evidence>
<keyword evidence="7" id="KW-0560">Oxidoreductase</keyword>